<protein>
    <submittedName>
        <fullName evidence="2">Uncharacterized protein</fullName>
    </submittedName>
</protein>
<sequence length="175" mass="19611">MNKGIVLFYAASLPHHPLTITQVNYISHPHHHHLGHGVTEASKGFFSWPVLAASSQPKLYPFLSLDFSAASLRLQNVRGDRERDGRWGDGFRYLGVARPYEGVIKPSLWPPDEGWVAKVGPQLMCAPCQSRPAPSPVRLVTDTCRRRRRRRPPRRGPSRSLPRHVPVPHSGGPLL</sequence>
<name>A0A426YIK6_ENSVE</name>
<organism evidence="2 3">
    <name type="scientific">Ensete ventricosum</name>
    <name type="common">Abyssinian banana</name>
    <name type="synonym">Musa ensete</name>
    <dbReference type="NCBI Taxonomy" id="4639"/>
    <lineage>
        <taxon>Eukaryota</taxon>
        <taxon>Viridiplantae</taxon>
        <taxon>Streptophyta</taxon>
        <taxon>Embryophyta</taxon>
        <taxon>Tracheophyta</taxon>
        <taxon>Spermatophyta</taxon>
        <taxon>Magnoliopsida</taxon>
        <taxon>Liliopsida</taxon>
        <taxon>Zingiberales</taxon>
        <taxon>Musaceae</taxon>
        <taxon>Ensete</taxon>
    </lineage>
</organism>
<accession>A0A426YIK6</accession>
<dbReference type="AlphaFoldDB" id="A0A426YIK6"/>
<comment type="caution">
    <text evidence="2">The sequence shown here is derived from an EMBL/GenBank/DDBJ whole genome shotgun (WGS) entry which is preliminary data.</text>
</comment>
<feature type="region of interest" description="Disordered" evidence="1">
    <location>
        <begin position="143"/>
        <end position="175"/>
    </location>
</feature>
<evidence type="ECO:0000313" key="2">
    <source>
        <dbReference type="EMBL" id="RRT51516.1"/>
    </source>
</evidence>
<feature type="compositionally biased region" description="Basic residues" evidence="1">
    <location>
        <begin position="145"/>
        <end position="157"/>
    </location>
</feature>
<dbReference type="Proteomes" id="UP000287651">
    <property type="component" value="Unassembled WGS sequence"/>
</dbReference>
<evidence type="ECO:0000313" key="3">
    <source>
        <dbReference type="Proteomes" id="UP000287651"/>
    </source>
</evidence>
<proteinExistence type="predicted"/>
<dbReference type="EMBL" id="AMZH03012180">
    <property type="protein sequence ID" value="RRT51516.1"/>
    <property type="molecule type" value="Genomic_DNA"/>
</dbReference>
<gene>
    <name evidence="2" type="ORF">B296_00021941</name>
</gene>
<evidence type="ECO:0000256" key="1">
    <source>
        <dbReference type="SAM" id="MobiDB-lite"/>
    </source>
</evidence>
<reference evidence="2 3" key="1">
    <citation type="journal article" date="2014" name="Agronomy (Basel)">
        <title>A Draft Genome Sequence for Ensete ventricosum, the Drought-Tolerant Tree Against Hunger.</title>
        <authorList>
            <person name="Harrison J."/>
            <person name="Moore K.A."/>
            <person name="Paszkiewicz K."/>
            <person name="Jones T."/>
            <person name="Grant M."/>
            <person name="Ambacheew D."/>
            <person name="Muzemil S."/>
            <person name="Studholme D.J."/>
        </authorList>
    </citation>
    <scope>NUCLEOTIDE SEQUENCE [LARGE SCALE GENOMIC DNA]</scope>
</reference>